<accession>A0A8A4TJ00</accession>
<dbReference type="Gene3D" id="3.30.565.10">
    <property type="entry name" value="Histidine kinase-like ATPase, C-terminal domain"/>
    <property type="match status" value="1"/>
</dbReference>
<dbReference type="Gene3D" id="3.40.50.300">
    <property type="entry name" value="P-loop containing nucleotide triphosphate hydrolases"/>
    <property type="match status" value="1"/>
</dbReference>
<feature type="coiled-coil region" evidence="3">
    <location>
        <begin position="1504"/>
        <end position="1549"/>
    </location>
</feature>
<dbReference type="PROSITE" id="PS50011">
    <property type="entry name" value="PROTEIN_KINASE_DOM"/>
    <property type="match status" value="1"/>
</dbReference>
<evidence type="ECO:0000313" key="7">
    <source>
        <dbReference type="EMBL" id="QTD49132.1"/>
    </source>
</evidence>
<dbReference type="PANTHER" id="PTHR43642">
    <property type="entry name" value="HYBRID SIGNAL TRANSDUCTION HISTIDINE KINASE G"/>
    <property type="match status" value="1"/>
</dbReference>
<feature type="region of interest" description="Disordered" evidence="4">
    <location>
        <begin position="1824"/>
        <end position="1846"/>
    </location>
</feature>
<dbReference type="GO" id="GO:0005524">
    <property type="term" value="F:ATP binding"/>
    <property type="evidence" value="ECO:0007669"/>
    <property type="project" value="InterPro"/>
</dbReference>
<dbReference type="SMART" id="SM00387">
    <property type="entry name" value="HATPase_c"/>
    <property type="match status" value="1"/>
</dbReference>
<dbReference type="InterPro" id="IPR003594">
    <property type="entry name" value="HATPase_dom"/>
</dbReference>
<dbReference type="InterPro" id="IPR005467">
    <property type="entry name" value="His_kinase_dom"/>
</dbReference>
<evidence type="ECO:0000256" key="4">
    <source>
        <dbReference type="SAM" id="MobiDB-lite"/>
    </source>
</evidence>
<dbReference type="Pfam" id="PF01590">
    <property type="entry name" value="GAF"/>
    <property type="match status" value="1"/>
</dbReference>
<dbReference type="SUPFAM" id="SSF52540">
    <property type="entry name" value="P-loop containing nucleoside triphosphate hydrolases"/>
    <property type="match status" value="1"/>
</dbReference>
<dbReference type="SMART" id="SM00065">
    <property type="entry name" value="GAF"/>
    <property type="match status" value="1"/>
</dbReference>
<dbReference type="InterPro" id="IPR011009">
    <property type="entry name" value="Kinase-like_dom_sf"/>
</dbReference>
<evidence type="ECO:0000259" key="5">
    <source>
        <dbReference type="PROSITE" id="PS50011"/>
    </source>
</evidence>
<dbReference type="Gene3D" id="1.10.510.10">
    <property type="entry name" value="Transferase(Phosphotransferase) domain 1"/>
    <property type="match status" value="1"/>
</dbReference>
<dbReference type="Pfam" id="PF13191">
    <property type="entry name" value="AAA_16"/>
    <property type="match status" value="1"/>
</dbReference>
<feature type="domain" description="Protein kinase" evidence="5">
    <location>
        <begin position="7"/>
        <end position="269"/>
    </location>
</feature>
<dbReference type="Pfam" id="PF02518">
    <property type="entry name" value="HATPase_c"/>
    <property type="match status" value="1"/>
</dbReference>
<dbReference type="PANTHER" id="PTHR43642:SF1">
    <property type="entry name" value="HYBRID SIGNAL TRANSDUCTION HISTIDINE KINASE G"/>
    <property type="match status" value="1"/>
</dbReference>
<dbReference type="InterPro" id="IPR003018">
    <property type="entry name" value="GAF"/>
</dbReference>
<feature type="domain" description="Histidine kinase" evidence="6">
    <location>
        <begin position="1641"/>
        <end position="1822"/>
    </location>
</feature>
<keyword evidence="8" id="KW-1185">Reference proteome</keyword>
<dbReference type="EMBL" id="CP071793">
    <property type="protein sequence ID" value="QTD49132.1"/>
    <property type="molecule type" value="Genomic_DNA"/>
</dbReference>
<dbReference type="SUPFAM" id="SSF56112">
    <property type="entry name" value="Protein kinase-like (PK-like)"/>
    <property type="match status" value="1"/>
</dbReference>
<dbReference type="Proteomes" id="UP000663929">
    <property type="component" value="Chromosome"/>
</dbReference>
<evidence type="ECO:0000259" key="6">
    <source>
        <dbReference type="PROSITE" id="PS50109"/>
    </source>
</evidence>
<dbReference type="Gene3D" id="3.30.450.40">
    <property type="match status" value="1"/>
</dbReference>
<dbReference type="InterPro" id="IPR027417">
    <property type="entry name" value="P-loop_NTPase"/>
</dbReference>
<evidence type="ECO:0000256" key="3">
    <source>
        <dbReference type="SAM" id="Coils"/>
    </source>
</evidence>
<organism evidence="7 8">
    <name type="scientific">Sulfidibacter corallicola</name>
    <dbReference type="NCBI Taxonomy" id="2818388"/>
    <lineage>
        <taxon>Bacteria</taxon>
        <taxon>Pseudomonadati</taxon>
        <taxon>Acidobacteriota</taxon>
        <taxon>Holophagae</taxon>
        <taxon>Acanthopleuribacterales</taxon>
        <taxon>Acanthopleuribacteraceae</taxon>
        <taxon>Sulfidibacter</taxon>
    </lineage>
</organism>
<proteinExistence type="predicted"/>
<name>A0A8A4TJ00_SULCO</name>
<dbReference type="GO" id="GO:0004673">
    <property type="term" value="F:protein histidine kinase activity"/>
    <property type="evidence" value="ECO:0007669"/>
    <property type="project" value="UniProtKB-EC"/>
</dbReference>
<evidence type="ECO:0000313" key="8">
    <source>
        <dbReference type="Proteomes" id="UP000663929"/>
    </source>
</evidence>
<sequence length="1846" mass="208670">MIQLPDYEMGNQLFSGKRSRIFRAVRLRDQLPVILKLPLHKIPSNDDLDRLRHEFDIGGAFETEAIVRHHALEPFQDGLVLVLEDFGAVDLKQAIPEEGLAAKEFLAIARQLAEGVGALHHQGIIHKDIKPRNAVINRDTGRVKIIDFSTATRDQLQARPAFDVQTDGCEDSLAYMSPEQTGRMSRAIDNRSDFYSLGATFYELLTGRPPFQATDSLEYVHAHLARKPVPPHKIRENVPPGLSAIVMKLLAKSPDDRYQSAHGLIADLVHCRDLLAEKGEIPEFPPGRQDVSDRFHIPHRLYGRDQERELLMAMFAQVKEGHFSTLLISGYSGIGKTSLVNELQEPLLESNGFFVSGKFERLKRHIAYSGISQAFETLVSWLLGEGNETVSAWRGRILDAVGPNGRLLLDVIPDLELLIGPQPEVPLLGVRETQFRFNQVFRDFIDVFASHQHPLVLFLDDLQWADVASLRLLEELVTSSRRGYLLLIGAFRDHDLQPTDPLFLGLEQLRAIGCELDRIALTPLDPSHTRQLIADTLHTDAEEVTDLANEVHAKTLGNPFFTSEFLKTIHRKGCLTFDHGKQRWRWSIEAVRAIQVSDNVVEFLVKRLGELSERTRETLSLAACLGNHFSIEELSLVRECTPQQTMNDLWEAESFGLVAPILLFSGFGHPDEAPAAATPYRFIHDRLHQAAYTLIPKPERAAIHLKVGRHLAQSLTGQRREERLFALVTQLNRGRTLMRDPQEKLELARLNLAAGMKAKNATAYQAALEHLEIASSFLPEDAWDRMPDLSFHVHCELAICAYGCRNFERADGLWDLLWQRAPDARTKAEICRMRLSQYIADSRLEEAAEFGYMGLESLGTAMPTNPGNTAILIRYLKMKWLLRGREIADLIDLPDLDDSKVQVQADILMELALVGYLTNHKRLLVLANLIRMNLFLEHGNSPQAASTYATIAMLSLHVFGDYEAGKAFGMLSIALNERYGDLRYRCKILAVYALTVLPWFEHWKKQRAWFTRAIEAGIQSGDLMYLSFSCIYFTGWAPEMDLDAEIAEAETYLAVIKENRYTDAWELATLFQQYRRNLRGLTRNRYSLSDDGCDVDRLATDFLERGFELGTANYYRLNVELCFLYEDFDAAWNWLRKLMPLGSSFLGLISSAENWLFGYLTFCQILPTLSRFQRIDARSKMKRIRKRFARWANHCPGNFQHLADLVEAEWARLEGRFEQAEMYYGRAAVAAKTQGYPRFEALIQWLAGRFFQQRGLHQIAALFLRQAHAGYAKRGALAKVRSLEERYPEVLTGARTTLFGKSARPFDSGIFEIPAKGSLGAETIRQEVENQADAFDLMTVSKSALAISREIELDQLLRKMMGIMLESAGAERGFLILDEFGTLFIEAEATIDTAEDAVLQHTPLDKCERLSQNIVRYVMRTDETVILAKATAEGLFTQDSYIQRTQPKSLLCQPFRFKDRKAGVLYLENNQVADAFSRTRVRILDLLLSQAAVSLENARLYADTQALNKALKREIEERKTAEAEVRALNENLEQRVTQRGRQLEAAQKELLESAHQAGMAEIATSVLHNVGNILNSVTTAGQMIQDTIDRSRLRGLIKANQMLRNHLDDLPAFLAEDPKGMNLMRFYLEMDRVLQLESKQISDHVARLNQKVDSIRDVIMAQQRYAAGGFCDELLELSHVVDAALNLLGLDLAHHGVTVKRDIQPTPPVWIQKVKLVHVLVNMLRNGYEAMSDTPPNERYLEIRLQTKEHEVMLSVTDRGIGIQASDLSRVFSHGFTTKSKGFGLGLHASANSIREMGGRIWVESDGRGCGATFLMAFPIPTEEDHEQAPASIHADPPKDLVRSGH</sequence>
<dbReference type="InterPro" id="IPR004358">
    <property type="entry name" value="Sig_transdc_His_kin-like_C"/>
</dbReference>
<dbReference type="Pfam" id="PF00069">
    <property type="entry name" value="Pkinase"/>
    <property type="match status" value="1"/>
</dbReference>
<comment type="catalytic activity">
    <reaction evidence="1">
        <text>ATP + protein L-histidine = ADP + protein N-phospho-L-histidine.</text>
        <dbReference type="EC" id="2.7.13.3"/>
    </reaction>
</comment>
<dbReference type="CDD" id="cd14014">
    <property type="entry name" value="STKc_PknB_like"/>
    <property type="match status" value="1"/>
</dbReference>
<evidence type="ECO:0000256" key="2">
    <source>
        <dbReference type="ARBA" id="ARBA00012438"/>
    </source>
</evidence>
<keyword evidence="3" id="KW-0175">Coiled coil</keyword>
<dbReference type="PRINTS" id="PR00344">
    <property type="entry name" value="BCTRLSENSOR"/>
</dbReference>
<dbReference type="RefSeq" id="WP_237378773.1">
    <property type="nucleotide sequence ID" value="NZ_CP071793.1"/>
</dbReference>
<dbReference type="InterPro" id="IPR029016">
    <property type="entry name" value="GAF-like_dom_sf"/>
</dbReference>
<reference evidence="7" key="1">
    <citation type="submission" date="2021-03" db="EMBL/GenBank/DDBJ databases">
        <title>Acanthopleuribacteraceae sp. M133.</title>
        <authorList>
            <person name="Wang G."/>
        </authorList>
    </citation>
    <scope>NUCLEOTIDE SEQUENCE</scope>
    <source>
        <strain evidence="7">M133</strain>
    </source>
</reference>
<dbReference type="KEGG" id="scor:J3U87_26400"/>
<dbReference type="EC" id="2.7.13.3" evidence="2"/>
<dbReference type="SUPFAM" id="SSF55874">
    <property type="entry name" value="ATPase domain of HSP90 chaperone/DNA topoisomerase II/histidine kinase"/>
    <property type="match status" value="1"/>
</dbReference>
<dbReference type="InterPro" id="IPR000719">
    <property type="entry name" value="Prot_kinase_dom"/>
</dbReference>
<dbReference type="InterPro" id="IPR036890">
    <property type="entry name" value="HATPase_C_sf"/>
</dbReference>
<dbReference type="InterPro" id="IPR041664">
    <property type="entry name" value="AAA_16"/>
</dbReference>
<dbReference type="SUPFAM" id="SSF55781">
    <property type="entry name" value="GAF domain-like"/>
    <property type="match status" value="1"/>
</dbReference>
<dbReference type="PROSITE" id="PS50109">
    <property type="entry name" value="HIS_KIN"/>
    <property type="match status" value="1"/>
</dbReference>
<dbReference type="InterPro" id="IPR053159">
    <property type="entry name" value="Hybrid_Histidine_Kinase"/>
</dbReference>
<evidence type="ECO:0000256" key="1">
    <source>
        <dbReference type="ARBA" id="ARBA00000085"/>
    </source>
</evidence>
<feature type="compositionally biased region" description="Basic and acidic residues" evidence="4">
    <location>
        <begin position="1836"/>
        <end position="1846"/>
    </location>
</feature>
<dbReference type="SMART" id="SM00220">
    <property type="entry name" value="S_TKc"/>
    <property type="match status" value="1"/>
</dbReference>
<gene>
    <name evidence="7" type="ORF">J3U87_26400</name>
</gene>
<protein>
    <recommendedName>
        <fullName evidence="2">histidine kinase</fullName>
        <ecNumber evidence="2">2.7.13.3</ecNumber>
    </recommendedName>
</protein>